<dbReference type="SUPFAM" id="SSF51735">
    <property type="entry name" value="NAD(P)-binding Rossmann-fold domains"/>
    <property type="match status" value="1"/>
</dbReference>
<dbReference type="Proteomes" id="UP000019140">
    <property type="component" value="Unassembled WGS sequence"/>
</dbReference>
<dbReference type="PRINTS" id="PR00081">
    <property type="entry name" value="GDHRDH"/>
</dbReference>
<evidence type="ECO:0008006" key="4">
    <source>
        <dbReference type="Google" id="ProtNLM"/>
    </source>
</evidence>
<sequence>MQIEGKVAVITGGASGLGGASARLLRASGAKVVILDVNAKAGQALAAELGDDTLYVHTDVTSPDSSEAAIAQARETFGSVDVTINCAGIGTPGRVLGRGGPLSLDIFTRVIQINLIGTFNIIRLAAAQMQENEPGEDGERG</sequence>
<dbReference type="EMBL" id="AZHX01000137">
    <property type="protein sequence ID" value="ETX08772.1"/>
    <property type="molecule type" value="Genomic_DNA"/>
</dbReference>
<organism evidence="2 3">
    <name type="scientific">Candidatus Entotheonella gemina</name>
    <dbReference type="NCBI Taxonomy" id="1429439"/>
    <lineage>
        <taxon>Bacteria</taxon>
        <taxon>Pseudomonadati</taxon>
        <taxon>Nitrospinota/Tectimicrobiota group</taxon>
        <taxon>Candidatus Tectimicrobiota</taxon>
        <taxon>Candidatus Entotheonellia</taxon>
        <taxon>Candidatus Entotheonellales</taxon>
        <taxon>Candidatus Entotheonellaceae</taxon>
        <taxon>Candidatus Entotheonella</taxon>
    </lineage>
</organism>
<dbReference type="GO" id="GO:0016491">
    <property type="term" value="F:oxidoreductase activity"/>
    <property type="evidence" value="ECO:0007669"/>
    <property type="project" value="UniProtKB-KW"/>
</dbReference>
<dbReference type="Gene3D" id="3.40.50.720">
    <property type="entry name" value="NAD(P)-binding Rossmann-like Domain"/>
    <property type="match status" value="1"/>
</dbReference>
<dbReference type="PANTHER" id="PTHR43658:SF8">
    <property type="entry name" value="17-BETA-HYDROXYSTEROID DEHYDROGENASE 14-RELATED"/>
    <property type="match status" value="1"/>
</dbReference>
<feature type="non-terminal residue" evidence="2">
    <location>
        <position position="141"/>
    </location>
</feature>
<comment type="caution">
    <text evidence="2">The sequence shown here is derived from an EMBL/GenBank/DDBJ whole genome shotgun (WGS) entry which is preliminary data.</text>
</comment>
<dbReference type="InterPro" id="IPR036291">
    <property type="entry name" value="NAD(P)-bd_dom_sf"/>
</dbReference>
<keyword evidence="3" id="KW-1185">Reference proteome</keyword>
<dbReference type="AlphaFoldDB" id="W4MGG9"/>
<dbReference type="Pfam" id="PF00106">
    <property type="entry name" value="adh_short"/>
    <property type="match status" value="1"/>
</dbReference>
<dbReference type="InterPro" id="IPR002347">
    <property type="entry name" value="SDR_fam"/>
</dbReference>
<gene>
    <name evidence="2" type="ORF">ETSY2_03430</name>
</gene>
<evidence type="ECO:0000313" key="2">
    <source>
        <dbReference type="EMBL" id="ETX08772.1"/>
    </source>
</evidence>
<evidence type="ECO:0000256" key="1">
    <source>
        <dbReference type="ARBA" id="ARBA00023002"/>
    </source>
</evidence>
<protein>
    <recommendedName>
        <fullName evidence="4">3-hydroxyacyl-CoA dehydrogenase</fullName>
    </recommendedName>
</protein>
<name>W4MGG9_9BACT</name>
<keyword evidence="1" id="KW-0560">Oxidoreductase</keyword>
<evidence type="ECO:0000313" key="3">
    <source>
        <dbReference type="Proteomes" id="UP000019140"/>
    </source>
</evidence>
<reference evidence="2 3" key="1">
    <citation type="journal article" date="2014" name="Nature">
        <title>An environmental bacterial taxon with a large and distinct metabolic repertoire.</title>
        <authorList>
            <person name="Wilson M.C."/>
            <person name="Mori T."/>
            <person name="Ruckert C."/>
            <person name="Uria A.R."/>
            <person name="Helf M.J."/>
            <person name="Takada K."/>
            <person name="Gernert C."/>
            <person name="Steffens U.A."/>
            <person name="Heycke N."/>
            <person name="Schmitt S."/>
            <person name="Rinke C."/>
            <person name="Helfrich E.J."/>
            <person name="Brachmann A.O."/>
            <person name="Gurgui C."/>
            <person name="Wakimoto T."/>
            <person name="Kracht M."/>
            <person name="Crusemann M."/>
            <person name="Hentschel U."/>
            <person name="Abe I."/>
            <person name="Matsunaga S."/>
            <person name="Kalinowski J."/>
            <person name="Takeyama H."/>
            <person name="Piel J."/>
        </authorList>
    </citation>
    <scope>NUCLEOTIDE SEQUENCE [LARGE SCALE GENOMIC DNA]</scope>
    <source>
        <strain evidence="3">TSY2</strain>
    </source>
</reference>
<proteinExistence type="predicted"/>
<accession>W4MGG9</accession>
<dbReference type="HOGENOM" id="CLU_010194_42_5_7"/>
<dbReference type="PANTHER" id="PTHR43658">
    <property type="entry name" value="SHORT-CHAIN DEHYDROGENASE/REDUCTASE"/>
    <property type="match status" value="1"/>
</dbReference>